<evidence type="ECO:0000313" key="3">
    <source>
        <dbReference type="EMBL" id="BCS98361.1"/>
    </source>
</evidence>
<evidence type="ECO:0000259" key="2">
    <source>
        <dbReference type="Pfam" id="PF17159"/>
    </source>
</evidence>
<dbReference type="RefSeq" id="WP_236889761.1">
    <property type="nucleotide sequence ID" value="NZ_AP024488.1"/>
</dbReference>
<feature type="transmembrane region" description="Helical" evidence="1">
    <location>
        <begin position="171"/>
        <end position="190"/>
    </location>
</feature>
<dbReference type="EMBL" id="AP024488">
    <property type="protein sequence ID" value="BCS98361.1"/>
    <property type="molecule type" value="Genomic_DNA"/>
</dbReference>
<accession>A0ABM7PLF3</accession>
<feature type="transmembrane region" description="Helical" evidence="1">
    <location>
        <begin position="70"/>
        <end position="94"/>
    </location>
</feature>
<evidence type="ECO:0000313" key="4">
    <source>
        <dbReference type="Proteomes" id="UP001320148"/>
    </source>
</evidence>
<keyword evidence="1" id="KW-0472">Membrane</keyword>
<proteinExistence type="predicted"/>
<sequence length="359" mass="41232">MEFSATKPVFRNHPWFGYLLILPLIFFALLLAYSISPLLFHTLAEFFSVVVAFSLFMITWTSRQYIKNTYLLFVGIGYLFIGVFDMLHILSYPGMPGFFQDHDLSAQLWVCGRYLESLTMLLALGLLMTRWKVKAAWILMLFAVITAFLIPSVYVWGLMPTCHGDEAGVSLFKKSSELMICAIFLGNIILLRRNRDRFDKKVYSLLFGALMCSILAEFSYVVYIQAHDISNIASHFFRILAIFLMYEAIVKTGIETPYNLIFRELAASNVRLRHEIQVRVKAEDERELLIWELQNALLEVRTLRGILPICMHCKKIRDGSGGWTHVESYIRDHSNAKCSHGVCPECMKEHYGEYLGNGG</sequence>
<dbReference type="Proteomes" id="UP001320148">
    <property type="component" value="Chromosome"/>
</dbReference>
<feature type="transmembrane region" description="Helical" evidence="1">
    <location>
        <begin position="202"/>
        <end position="226"/>
    </location>
</feature>
<feature type="transmembrane region" description="Helical" evidence="1">
    <location>
        <begin position="15"/>
        <end position="33"/>
    </location>
</feature>
<feature type="transmembrane region" description="Helical" evidence="1">
    <location>
        <begin position="232"/>
        <end position="250"/>
    </location>
</feature>
<feature type="transmembrane region" description="Helical" evidence="1">
    <location>
        <begin position="135"/>
        <end position="159"/>
    </location>
</feature>
<name>A0ABM7PLF3_9BACT</name>
<dbReference type="InterPro" id="IPR033425">
    <property type="entry name" value="MASE3"/>
</dbReference>
<gene>
    <name evidence="3" type="ORF">DSLASN_39930</name>
</gene>
<feature type="domain" description="Membrane-associated sensor" evidence="2">
    <location>
        <begin position="38"/>
        <end position="257"/>
    </location>
</feature>
<organism evidence="3 4">
    <name type="scientific">Desulfoluna limicola</name>
    <dbReference type="NCBI Taxonomy" id="2810562"/>
    <lineage>
        <taxon>Bacteria</taxon>
        <taxon>Pseudomonadati</taxon>
        <taxon>Thermodesulfobacteriota</taxon>
        <taxon>Desulfobacteria</taxon>
        <taxon>Desulfobacterales</taxon>
        <taxon>Desulfolunaceae</taxon>
        <taxon>Desulfoluna</taxon>
    </lineage>
</organism>
<keyword evidence="1" id="KW-1133">Transmembrane helix</keyword>
<keyword evidence="1" id="KW-0812">Transmembrane</keyword>
<keyword evidence="4" id="KW-1185">Reference proteome</keyword>
<dbReference type="Pfam" id="PF17159">
    <property type="entry name" value="MASE3"/>
    <property type="match status" value="1"/>
</dbReference>
<reference evidence="3 4" key="1">
    <citation type="submission" date="2021-02" db="EMBL/GenBank/DDBJ databases">
        <title>Complete genome of Desulfoluna sp. strain ASN36.</title>
        <authorList>
            <person name="Takahashi A."/>
            <person name="Kojima H."/>
            <person name="Fukui M."/>
        </authorList>
    </citation>
    <scope>NUCLEOTIDE SEQUENCE [LARGE SCALE GENOMIC DNA]</scope>
    <source>
        <strain evidence="3 4">ASN36</strain>
    </source>
</reference>
<feature type="transmembrane region" description="Helical" evidence="1">
    <location>
        <begin position="106"/>
        <end position="128"/>
    </location>
</feature>
<feature type="transmembrane region" description="Helical" evidence="1">
    <location>
        <begin position="39"/>
        <end position="58"/>
    </location>
</feature>
<evidence type="ECO:0000256" key="1">
    <source>
        <dbReference type="SAM" id="Phobius"/>
    </source>
</evidence>
<protein>
    <recommendedName>
        <fullName evidence="2">Membrane-associated sensor domain-containing protein</fullName>
    </recommendedName>
</protein>